<protein>
    <submittedName>
        <fullName evidence="1">Uncharacterized protein</fullName>
    </submittedName>
</protein>
<name>A0A1X1U5A0_MYCFL</name>
<organism evidence="1 2">
    <name type="scientific">Mycobacterium florentinum</name>
    <dbReference type="NCBI Taxonomy" id="292462"/>
    <lineage>
        <taxon>Bacteria</taxon>
        <taxon>Bacillati</taxon>
        <taxon>Actinomycetota</taxon>
        <taxon>Actinomycetes</taxon>
        <taxon>Mycobacteriales</taxon>
        <taxon>Mycobacteriaceae</taxon>
        <taxon>Mycobacterium</taxon>
        <taxon>Mycobacterium simiae complex</taxon>
    </lineage>
</organism>
<evidence type="ECO:0000313" key="1">
    <source>
        <dbReference type="EMBL" id="ORV52022.1"/>
    </source>
</evidence>
<evidence type="ECO:0000313" key="2">
    <source>
        <dbReference type="Proteomes" id="UP000193010"/>
    </source>
</evidence>
<dbReference type="AlphaFoldDB" id="A0A1X1U5A0"/>
<dbReference type="Proteomes" id="UP000193010">
    <property type="component" value="Unassembled WGS sequence"/>
</dbReference>
<proteinExistence type="predicted"/>
<reference evidence="1 2" key="1">
    <citation type="submission" date="2016-01" db="EMBL/GenBank/DDBJ databases">
        <title>The new phylogeny of the genus Mycobacterium.</title>
        <authorList>
            <person name="Tarcisio F."/>
            <person name="Conor M."/>
            <person name="Antonella G."/>
            <person name="Elisabetta G."/>
            <person name="Giulia F.S."/>
            <person name="Sara T."/>
            <person name="Anna F."/>
            <person name="Clotilde B."/>
            <person name="Roberto B."/>
            <person name="Veronica D.S."/>
            <person name="Fabio R."/>
            <person name="Monica P."/>
            <person name="Olivier J."/>
            <person name="Enrico T."/>
            <person name="Nicola S."/>
        </authorList>
    </citation>
    <scope>NUCLEOTIDE SEQUENCE [LARGE SCALE GENOMIC DNA]</scope>
    <source>
        <strain evidence="1 2">DSM 44852</strain>
    </source>
</reference>
<dbReference type="EMBL" id="LQOV01000015">
    <property type="protein sequence ID" value="ORV52022.1"/>
    <property type="molecule type" value="Genomic_DNA"/>
</dbReference>
<keyword evidence="2" id="KW-1185">Reference proteome</keyword>
<sequence length="89" mass="9775">MSTDAVNHHEKVLSCRLAVKDVVLEGDIGGQLGESTASVLAMTFIVPALQPRREVVDADAHDDQHKAFYDHHELVHSRSISRDIAACSR</sequence>
<comment type="caution">
    <text evidence="1">The sequence shown here is derived from an EMBL/GenBank/DDBJ whole genome shotgun (WGS) entry which is preliminary data.</text>
</comment>
<accession>A0A1X1U5A0</accession>
<gene>
    <name evidence="1" type="ORF">AWC05_20955</name>
</gene>